<organism evidence="1 2">
    <name type="scientific">Saccharothrix espanaensis (strain ATCC 51144 / DSM 44229 / JCM 9112 / NBRC 15066 / NRRL 15764)</name>
    <dbReference type="NCBI Taxonomy" id="1179773"/>
    <lineage>
        <taxon>Bacteria</taxon>
        <taxon>Bacillati</taxon>
        <taxon>Actinomycetota</taxon>
        <taxon>Actinomycetes</taxon>
        <taxon>Pseudonocardiales</taxon>
        <taxon>Pseudonocardiaceae</taxon>
        <taxon>Saccharothrix</taxon>
    </lineage>
</organism>
<protein>
    <recommendedName>
        <fullName evidence="3">Response regulatory domain-containing protein</fullName>
    </recommendedName>
</protein>
<dbReference type="KEGG" id="sesp:BN6_54080"/>
<evidence type="ECO:0000313" key="2">
    <source>
        <dbReference type="Proteomes" id="UP000006281"/>
    </source>
</evidence>
<name>K0K509_SACES</name>
<dbReference type="InterPro" id="IPR011006">
    <property type="entry name" value="CheY-like_superfamily"/>
</dbReference>
<dbReference type="Gene3D" id="3.40.50.2300">
    <property type="match status" value="1"/>
</dbReference>
<gene>
    <name evidence="1" type="ordered locus">BN6_54080</name>
</gene>
<dbReference type="PATRIC" id="fig|1179773.3.peg.5449"/>
<proteinExistence type="predicted"/>
<dbReference type="EMBL" id="HE804045">
    <property type="protein sequence ID" value="CCH32667.1"/>
    <property type="molecule type" value="Genomic_DNA"/>
</dbReference>
<keyword evidence="2" id="KW-1185">Reference proteome</keyword>
<accession>K0K509</accession>
<dbReference type="Proteomes" id="UP000006281">
    <property type="component" value="Chromosome"/>
</dbReference>
<sequence length="177" mass="18907">MQVLLYGLQPIVCLGVKAALESAEGGFDTVVPVASEDFHLVQESVDRRTVRLVIIDPTKPDPDAGLTCCRELKSAAHPPYVLAYCGGVSERDFLLYQLSGVDSFVAVQEPPDRLVAAAKETLRGQRVWLLGQYAPAPVRGSARPDLLTPGSRKCCGCCPSGARTARSPAAWASARTP</sequence>
<reference evidence="1 2" key="1">
    <citation type="journal article" date="2012" name="BMC Genomics">
        <title>Complete genome sequence of Saccharothrix espanaensis DSM 44229T and comparison to the other completely sequenced Pseudonocardiaceae.</title>
        <authorList>
            <person name="Strobel T."/>
            <person name="Al-Dilaimi A."/>
            <person name="Blom J."/>
            <person name="Gessner A."/>
            <person name="Kalinowski J."/>
            <person name="Luzhetska M."/>
            <person name="Puhler A."/>
            <person name="Szczepanowski R."/>
            <person name="Bechthold A."/>
            <person name="Ruckert C."/>
        </authorList>
    </citation>
    <scope>NUCLEOTIDE SEQUENCE [LARGE SCALE GENOMIC DNA]</scope>
    <source>
        <strain evidence="2">ATCC 51144 / DSM 44229 / JCM 9112 / NBRC 15066 / NRRL 15764</strain>
    </source>
</reference>
<evidence type="ECO:0000313" key="1">
    <source>
        <dbReference type="EMBL" id="CCH32667.1"/>
    </source>
</evidence>
<dbReference type="eggNOG" id="COG2197">
    <property type="taxonomic scope" value="Bacteria"/>
</dbReference>
<dbReference type="AlphaFoldDB" id="K0K509"/>
<evidence type="ECO:0008006" key="3">
    <source>
        <dbReference type="Google" id="ProtNLM"/>
    </source>
</evidence>
<dbReference type="SUPFAM" id="SSF52172">
    <property type="entry name" value="CheY-like"/>
    <property type="match status" value="1"/>
</dbReference>
<dbReference type="HOGENOM" id="CLU_1516851_0_0_11"/>